<sequence>MAARAKDSVQLAVDDASGWKDPSGSTPRFVDRLHMQRPELHGQTDVRRVITEAYFPSSSLARVVQGDEARVAVCQGSTCLGDG</sequence>
<dbReference type="AlphaFoldDB" id="A0A6G1FD78"/>
<evidence type="ECO:0000313" key="3">
    <source>
        <dbReference type="Proteomes" id="UP000479710"/>
    </source>
</evidence>
<accession>A0A6G1FD78</accession>
<dbReference type="Proteomes" id="UP000479710">
    <property type="component" value="Unassembled WGS sequence"/>
</dbReference>
<keyword evidence="3" id="KW-1185">Reference proteome</keyword>
<name>A0A6G1FD78_9ORYZ</name>
<dbReference type="EMBL" id="SPHZ02000001">
    <property type="protein sequence ID" value="KAF0934870.1"/>
    <property type="molecule type" value="Genomic_DNA"/>
</dbReference>
<organism evidence="2 3">
    <name type="scientific">Oryza meyeriana var. granulata</name>
    <dbReference type="NCBI Taxonomy" id="110450"/>
    <lineage>
        <taxon>Eukaryota</taxon>
        <taxon>Viridiplantae</taxon>
        <taxon>Streptophyta</taxon>
        <taxon>Embryophyta</taxon>
        <taxon>Tracheophyta</taxon>
        <taxon>Spermatophyta</taxon>
        <taxon>Magnoliopsida</taxon>
        <taxon>Liliopsida</taxon>
        <taxon>Poales</taxon>
        <taxon>Poaceae</taxon>
        <taxon>BOP clade</taxon>
        <taxon>Oryzoideae</taxon>
        <taxon>Oryzeae</taxon>
        <taxon>Oryzinae</taxon>
        <taxon>Oryza</taxon>
        <taxon>Oryza meyeriana</taxon>
    </lineage>
</organism>
<proteinExistence type="predicted"/>
<evidence type="ECO:0000256" key="1">
    <source>
        <dbReference type="SAM" id="MobiDB-lite"/>
    </source>
</evidence>
<comment type="caution">
    <text evidence="2">The sequence shown here is derived from an EMBL/GenBank/DDBJ whole genome shotgun (WGS) entry which is preliminary data.</text>
</comment>
<protein>
    <submittedName>
        <fullName evidence="2">Uncharacterized protein</fullName>
    </submittedName>
</protein>
<gene>
    <name evidence="2" type="ORF">E2562_028873</name>
</gene>
<feature type="region of interest" description="Disordered" evidence="1">
    <location>
        <begin position="1"/>
        <end position="29"/>
    </location>
</feature>
<reference evidence="2 3" key="1">
    <citation type="submission" date="2019-11" db="EMBL/GenBank/DDBJ databases">
        <title>Whole genome sequence of Oryza granulata.</title>
        <authorList>
            <person name="Li W."/>
        </authorList>
    </citation>
    <scope>NUCLEOTIDE SEQUENCE [LARGE SCALE GENOMIC DNA]</scope>
    <source>
        <strain evidence="3">cv. Menghai</strain>
        <tissue evidence="2">Leaf</tissue>
    </source>
</reference>
<evidence type="ECO:0000313" key="2">
    <source>
        <dbReference type="EMBL" id="KAF0934870.1"/>
    </source>
</evidence>